<name>A0A2T4U0Z1_9BACT</name>
<dbReference type="PROSITE" id="PS50861">
    <property type="entry name" value="AA_TRNA_LIGASE_II_GLYAB"/>
    <property type="match status" value="1"/>
</dbReference>
<dbReference type="InterPro" id="IPR015944">
    <property type="entry name" value="Gly-tRNA-synth_bsu"/>
</dbReference>
<dbReference type="Pfam" id="PF02092">
    <property type="entry name" value="tRNA_synt_2f"/>
    <property type="match status" value="1"/>
</dbReference>
<dbReference type="SUPFAM" id="SSF109604">
    <property type="entry name" value="HD-domain/PDEase-like"/>
    <property type="match status" value="1"/>
</dbReference>
<proteinExistence type="inferred from homology"/>
<keyword evidence="2 8" id="KW-0436">Ligase</keyword>
<evidence type="ECO:0000256" key="4">
    <source>
        <dbReference type="ARBA" id="ARBA00022840"/>
    </source>
</evidence>
<comment type="subunit">
    <text evidence="8">Tetramer of two alpha and two beta subunits.</text>
</comment>
<keyword evidence="3 8" id="KW-0547">Nucleotide-binding</keyword>
<dbReference type="GO" id="GO:0004820">
    <property type="term" value="F:glycine-tRNA ligase activity"/>
    <property type="evidence" value="ECO:0007669"/>
    <property type="project" value="UniProtKB-UniRule"/>
</dbReference>
<keyword evidence="4 8" id="KW-0067">ATP-binding</keyword>
<protein>
    <recommendedName>
        <fullName evidence="8">Glycine--tRNA ligase beta subunit</fullName>
        <ecNumber evidence="8">6.1.1.14</ecNumber>
    </recommendedName>
    <alternativeName>
        <fullName evidence="8">Glycyl-tRNA synthetase beta subunit</fullName>
        <shortName evidence="8">GlyRS</shortName>
    </alternativeName>
</protein>
<dbReference type="AlphaFoldDB" id="A0A2T4U0Z1"/>
<keyword evidence="10" id="KW-1185">Reference proteome</keyword>
<evidence type="ECO:0000256" key="3">
    <source>
        <dbReference type="ARBA" id="ARBA00022741"/>
    </source>
</evidence>
<evidence type="ECO:0000256" key="2">
    <source>
        <dbReference type="ARBA" id="ARBA00022598"/>
    </source>
</evidence>
<evidence type="ECO:0000313" key="9">
    <source>
        <dbReference type="EMBL" id="PTL37033.1"/>
    </source>
</evidence>
<comment type="similarity">
    <text evidence="1 8">Belongs to the class-II aminoacyl-tRNA synthetase family.</text>
</comment>
<sequence length="689" mass="77445">MTQDLLFEIGTEEMPSSYMPSVLKDLEVQACRLFEEQRITFSGVRTLGTPRRLTLYVERLDQSQGDLVREVVGPSKAVAFDQEGLPTKAALGFARAQAVSVEDLRVKTLDRGEYVVAVIVERVVRLEEMLPVILPRLITSLSFPKSMRWGQGTFRFVRPIRWLVALYSGRVIPFEIDGVKSGNKTYGHRFLSRGQIRIRSFQDYIEKLEERYVIVNQHRRRELVTRLAEEAAAKVGGKPIFDDELVEMVTSLVEYPTVVCGRFEQEYLLLPREVIMTPMRKHQRYFPVADDAGKLLPYFVTISNMKAKDMEVIRTGNERVLSARLKDAAFFFKEDRRVQLRERVPQLKGITFQERLGTMLEKVERLTKLVAYLAEQVAPHLVHDACQSAQLCKADLVTTMVKEFPSLQGVMGREYAQLSGESAVVAQAIEEHYLPRFAGDRLPESLVGALVGIADRLDTICGCFGIGLIPSGSEDPYALRRLAQGVVQILLSTGIDLPLSQPISKSLELFGDRLPLPRERIAQEVMGFMAARLQAILIERGVPGDLVEAALSVNAERVSDAGKRAEALAAFRREADFTELAATFKRVLNILPKGFSGSVDPRRFVSSAERALHSEATTLRTETERLVQAGDYVRALQLIAAIRPIVDMFFEEVMVMVEDRDLQENRLAILKEVADLFCGIANFSKIMAS</sequence>
<comment type="caution">
    <text evidence="9">The sequence shown here is derived from an EMBL/GenBank/DDBJ whole genome shotgun (WGS) entry which is preliminary data.</text>
</comment>
<dbReference type="PANTHER" id="PTHR30075">
    <property type="entry name" value="GLYCYL-TRNA SYNTHETASE"/>
    <property type="match status" value="1"/>
</dbReference>
<reference evidence="10" key="2">
    <citation type="journal article" date="2018" name="Environ. Microbiol.">
        <title>Bloom of a denitrifying methanotroph, 'Candidatus Methylomirabilis limnetica', in a deep stratified lake.</title>
        <authorList>
            <person name="Graf J.S."/>
            <person name="Mayr M.J."/>
            <person name="Marchant H.K."/>
            <person name="Tienken D."/>
            <person name="Hach P.F."/>
            <person name="Brand A."/>
            <person name="Schubert C.J."/>
            <person name="Kuypers M.M."/>
            <person name="Milucka J."/>
        </authorList>
    </citation>
    <scope>NUCLEOTIDE SEQUENCE [LARGE SCALE GENOMIC DNA]</scope>
    <source>
        <strain evidence="10">Zug</strain>
    </source>
</reference>
<dbReference type="GO" id="GO:0005524">
    <property type="term" value="F:ATP binding"/>
    <property type="evidence" value="ECO:0007669"/>
    <property type="project" value="UniProtKB-UniRule"/>
</dbReference>
<evidence type="ECO:0000256" key="1">
    <source>
        <dbReference type="ARBA" id="ARBA00008226"/>
    </source>
</evidence>
<evidence type="ECO:0000313" key="10">
    <source>
        <dbReference type="Proteomes" id="UP000241436"/>
    </source>
</evidence>
<evidence type="ECO:0000256" key="7">
    <source>
        <dbReference type="ARBA" id="ARBA00047937"/>
    </source>
</evidence>
<keyword evidence="8" id="KW-0963">Cytoplasm</keyword>
<dbReference type="OrthoDB" id="9775440at2"/>
<keyword evidence="5 8" id="KW-0648">Protein biosynthesis</keyword>
<keyword evidence="6 8" id="KW-0030">Aminoacyl-tRNA synthetase</keyword>
<dbReference type="GO" id="GO:0006426">
    <property type="term" value="P:glycyl-tRNA aminoacylation"/>
    <property type="evidence" value="ECO:0007669"/>
    <property type="project" value="UniProtKB-UniRule"/>
</dbReference>
<comment type="catalytic activity">
    <reaction evidence="7 8">
        <text>tRNA(Gly) + glycine + ATP = glycyl-tRNA(Gly) + AMP + diphosphate</text>
        <dbReference type="Rhea" id="RHEA:16013"/>
        <dbReference type="Rhea" id="RHEA-COMP:9664"/>
        <dbReference type="Rhea" id="RHEA-COMP:9683"/>
        <dbReference type="ChEBI" id="CHEBI:30616"/>
        <dbReference type="ChEBI" id="CHEBI:33019"/>
        <dbReference type="ChEBI" id="CHEBI:57305"/>
        <dbReference type="ChEBI" id="CHEBI:78442"/>
        <dbReference type="ChEBI" id="CHEBI:78522"/>
        <dbReference type="ChEBI" id="CHEBI:456215"/>
        <dbReference type="EC" id="6.1.1.14"/>
    </reaction>
</comment>
<evidence type="ECO:0000256" key="6">
    <source>
        <dbReference type="ARBA" id="ARBA00023146"/>
    </source>
</evidence>
<dbReference type="InterPro" id="IPR006194">
    <property type="entry name" value="Gly-tRNA-synth_heterodimer"/>
</dbReference>
<dbReference type="NCBIfam" id="TIGR00211">
    <property type="entry name" value="glyS"/>
    <property type="match status" value="1"/>
</dbReference>
<dbReference type="Proteomes" id="UP000241436">
    <property type="component" value="Unassembled WGS sequence"/>
</dbReference>
<dbReference type="HAMAP" id="MF_00255">
    <property type="entry name" value="Gly_tRNA_synth_beta"/>
    <property type="match status" value="1"/>
</dbReference>
<organism evidence="9 10">
    <name type="scientific">Candidatus Methylomirabilis limnetica</name>
    <dbReference type="NCBI Taxonomy" id="2033718"/>
    <lineage>
        <taxon>Bacteria</taxon>
        <taxon>Candidatus Methylomirabilota</taxon>
        <taxon>Candidatus Methylomirabilia</taxon>
        <taxon>Candidatus Methylomirabilales</taxon>
        <taxon>Candidatus Methylomirabilaceae</taxon>
        <taxon>Candidatus Methylomirabilis</taxon>
    </lineage>
</organism>
<accession>A0A2T4U0Z1</accession>
<dbReference type="EMBL" id="NVQC01000009">
    <property type="protein sequence ID" value="PTL37033.1"/>
    <property type="molecule type" value="Genomic_DNA"/>
</dbReference>
<evidence type="ECO:0000256" key="8">
    <source>
        <dbReference type="HAMAP-Rule" id="MF_00255"/>
    </source>
</evidence>
<dbReference type="RefSeq" id="WP_107561196.1">
    <property type="nucleotide sequence ID" value="NZ_NVQC01000009.1"/>
</dbReference>
<comment type="subcellular location">
    <subcellularLocation>
        <location evidence="8">Cytoplasm</location>
    </subcellularLocation>
</comment>
<evidence type="ECO:0000256" key="5">
    <source>
        <dbReference type="ARBA" id="ARBA00022917"/>
    </source>
</evidence>
<dbReference type="GO" id="GO:0005829">
    <property type="term" value="C:cytosol"/>
    <property type="evidence" value="ECO:0007669"/>
    <property type="project" value="TreeGrafter"/>
</dbReference>
<dbReference type="PRINTS" id="PR01045">
    <property type="entry name" value="TRNASYNTHGB"/>
</dbReference>
<gene>
    <name evidence="8" type="primary">glyS</name>
    <name evidence="9" type="ORF">CLG94_01855</name>
</gene>
<dbReference type="EC" id="6.1.1.14" evidence="8"/>
<dbReference type="PANTHER" id="PTHR30075:SF2">
    <property type="entry name" value="GLYCINE--TRNA LIGASE, CHLOROPLASTIC_MITOCHONDRIAL 2"/>
    <property type="match status" value="1"/>
</dbReference>
<reference evidence="9 10" key="1">
    <citation type="submission" date="2017-09" db="EMBL/GenBank/DDBJ databases">
        <title>Bloom of a denitrifying methanotroph, Candidatus Methylomirabilis limnetica, in a deep stratified lake.</title>
        <authorList>
            <person name="Graf J.S."/>
            <person name="Marchant H.K."/>
            <person name="Tienken D."/>
            <person name="Hach P.F."/>
            <person name="Brand A."/>
            <person name="Schubert C.J."/>
            <person name="Kuypers M.M."/>
            <person name="Milucka J."/>
        </authorList>
    </citation>
    <scope>NUCLEOTIDE SEQUENCE [LARGE SCALE GENOMIC DNA]</scope>
    <source>
        <strain evidence="9 10">Zug</strain>
    </source>
</reference>